<evidence type="ECO:0000313" key="4">
    <source>
        <dbReference type="Proteomes" id="UP000275408"/>
    </source>
</evidence>
<comment type="caution">
    <text evidence="3">The sequence shown here is derived from an EMBL/GenBank/DDBJ whole genome shotgun (WGS) entry which is preliminary data.</text>
</comment>
<feature type="region of interest" description="Disordered" evidence="1">
    <location>
        <begin position="60"/>
        <end position="89"/>
    </location>
</feature>
<sequence length="89" mass="10157">MSALTASSFTILWQLILTETVKYIFNEWKQSMSAQFAKCVCVQHLALSATTHCRVIFLDDPSRNGPKRLKDSHGRPRNGPGRPLQRRSR</sequence>
<evidence type="ECO:0008006" key="5">
    <source>
        <dbReference type="Google" id="ProtNLM"/>
    </source>
</evidence>
<accession>A0A3M6UZ22</accession>
<name>A0A3M6UZ22_POCDA</name>
<proteinExistence type="predicted"/>
<evidence type="ECO:0000313" key="3">
    <source>
        <dbReference type="EMBL" id="RMX58867.1"/>
    </source>
</evidence>
<keyword evidence="2" id="KW-0732">Signal</keyword>
<evidence type="ECO:0000256" key="1">
    <source>
        <dbReference type="SAM" id="MobiDB-lite"/>
    </source>
</evidence>
<gene>
    <name evidence="3" type="ORF">pdam_00022182</name>
</gene>
<dbReference type="EMBL" id="RCHS01000436">
    <property type="protein sequence ID" value="RMX58867.1"/>
    <property type="molecule type" value="Genomic_DNA"/>
</dbReference>
<feature type="chain" id="PRO_5018152326" description="Secreted protein" evidence="2">
    <location>
        <begin position="19"/>
        <end position="89"/>
    </location>
</feature>
<organism evidence="3 4">
    <name type="scientific">Pocillopora damicornis</name>
    <name type="common">Cauliflower coral</name>
    <name type="synonym">Millepora damicornis</name>
    <dbReference type="NCBI Taxonomy" id="46731"/>
    <lineage>
        <taxon>Eukaryota</taxon>
        <taxon>Metazoa</taxon>
        <taxon>Cnidaria</taxon>
        <taxon>Anthozoa</taxon>
        <taxon>Hexacorallia</taxon>
        <taxon>Scleractinia</taxon>
        <taxon>Astrocoeniina</taxon>
        <taxon>Pocilloporidae</taxon>
        <taxon>Pocillopora</taxon>
    </lineage>
</organism>
<keyword evidence="4" id="KW-1185">Reference proteome</keyword>
<dbReference type="AlphaFoldDB" id="A0A3M6UZ22"/>
<reference evidence="3 4" key="1">
    <citation type="journal article" date="2018" name="Sci. Rep.">
        <title>Comparative analysis of the Pocillopora damicornis genome highlights role of immune system in coral evolution.</title>
        <authorList>
            <person name="Cunning R."/>
            <person name="Bay R.A."/>
            <person name="Gillette P."/>
            <person name="Baker A.C."/>
            <person name="Traylor-Knowles N."/>
        </authorList>
    </citation>
    <scope>NUCLEOTIDE SEQUENCE [LARGE SCALE GENOMIC DNA]</scope>
    <source>
        <strain evidence="3">RSMAS</strain>
        <tissue evidence="3">Whole animal</tissue>
    </source>
</reference>
<dbReference type="Proteomes" id="UP000275408">
    <property type="component" value="Unassembled WGS sequence"/>
</dbReference>
<evidence type="ECO:0000256" key="2">
    <source>
        <dbReference type="SAM" id="SignalP"/>
    </source>
</evidence>
<protein>
    <recommendedName>
        <fullName evidence="5">Secreted protein</fullName>
    </recommendedName>
</protein>
<feature type="signal peptide" evidence="2">
    <location>
        <begin position="1"/>
        <end position="18"/>
    </location>
</feature>